<dbReference type="Gene3D" id="3.20.20.100">
    <property type="entry name" value="NADP-dependent oxidoreductase domain"/>
    <property type="match status" value="1"/>
</dbReference>
<organism evidence="4 5">
    <name type="scientific">Sesamum angolense</name>
    <dbReference type="NCBI Taxonomy" id="2727404"/>
    <lineage>
        <taxon>Eukaryota</taxon>
        <taxon>Viridiplantae</taxon>
        <taxon>Streptophyta</taxon>
        <taxon>Embryophyta</taxon>
        <taxon>Tracheophyta</taxon>
        <taxon>Spermatophyta</taxon>
        <taxon>Magnoliopsida</taxon>
        <taxon>eudicotyledons</taxon>
        <taxon>Gunneridae</taxon>
        <taxon>Pentapetalae</taxon>
        <taxon>asterids</taxon>
        <taxon>lamiids</taxon>
        <taxon>Lamiales</taxon>
        <taxon>Pedaliaceae</taxon>
        <taxon>Sesamum</taxon>
    </lineage>
</organism>
<dbReference type="GO" id="GO:0016491">
    <property type="term" value="F:oxidoreductase activity"/>
    <property type="evidence" value="ECO:0007669"/>
    <property type="project" value="UniProtKB-KW"/>
</dbReference>
<feature type="domain" description="NADP-dependent oxidoreductase" evidence="3">
    <location>
        <begin position="27"/>
        <end position="311"/>
    </location>
</feature>
<keyword evidence="2" id="KW-0560">Oxidoreductase</keyword>
<dbReference type="CDD" id="cd19145">
    <property type="entry name" value="AKR_AKR13D1"/>
    <property type="match status" value="1"/>
</dbReference>
<keyword evidence="5" id="KW-1185">Reference proteome</keyword>
<evidence type="ECO:0000256" key="1">
    <source>
        <dbReference type="ARBA" id="ARBA00022857"/>
    </source>
</evidence>
<dbReference type="EMBL" id="JACGWL010000962">
    <property type="protein sequence ID" value="KAK4381064.1"/>
    <property type="molecule type" value="Genomic_DNA"/>
</dbReference>
<protein>
    <submittedName>
        <fullName evidence="4">Aldo-keto reductase 4</fullName>
    </submittedName>
</protein>
<name>A0AAE1T3P9_9LAMI</name>
<evidence type="ECO:0000259" key="3">
    <source>
        <dbReference type="Pfam" id="PF00248"/>
    </source>
</evidence>
<dbReference type="Proteomes" id="UP001289374">
    <property type="component" value="Unassembled WGS sequence"/>
</dbReference>
<dbReference type="PANTHER" id="PTHR43625:SF40">
    <property type="entry name" value="ALDO-KETO REDUCTASE YAKC [NADP(+)]"/>
    <property type="match status" value="1"/>
</dbReference>
<dbReference type="InterPro" id="IPR036812">
    <property type="entry name" value="NAD(P)_OxRdtase_dom_sf"/>
</dbReference>
<reference evidence="4" key="2">
    <citation type="journal article" date="2024" name="Plant">
        <title>Genomic evolution and insights into agronomic trait innovations of Sesamum species.</title>
        <authorList>
            <person name="Miao H."/>
            <person name="Wang L."/>
            <person name="Qu L."/>
            <person name="Liu H."/>
            <person name="Sun Y."/>
            <person name="Le M."/>
            <person name="Wang Q."/>
            <person name="Wei S."/>
            <person name="Zheng Y."/>
            <person name="Lin W."/>
            <person name="Duan Y."/>
            <person name="Cao H."/>
            <person name="Xiong S."/>
            <person name="Wang X."/>
            <person name="Wei L."/>
            <person name="Li C."/>
            <person name="Ma Q."/>
            <person name="Ju M."/>
            <person name="Zhao R."/>
            <person name="Li G."/>
            <person name="Mu C."/>
            <person name="Tian Q."/>
            <person name="Mei H."/>
            <person name="Zhang T."/>
            <person name="Gao T."/>
            <person name="Zhang H."/>
        </authorList>
    </citation>
    <scope>NUCLEOTIDE SEQUENCE</scope>
    <source>
        <strain evidence="4">K16</strain>
    </source>
</reference>
<dbReference type="InterPro" id="IPR023210">
    <property type="entry name" value="NADP_OxRdtase_dom"/>
</dbReference>
<sequence>MAVTVPRIKLGTQGFEVSKQGLGCLGMSTSYAPRKPEHEMIQLIHHAVNSGVTFLDTSDAYGPHTNEILVGKALKGGIREKVQIATKFGVVLKDGKMEVHGEPEYVRAACEASLKRLDVDYIDLYYVHRIDPLVPIEVTMGELKKLVEEGKIKYIGLSEPSVSTLRRAHAVHPISAIQIEWSLWARDVEEELIPACRELGIGIVPYSPLGKGFLSSGPKLVQNLAESDYRKVFPRFQPEHVEKNKVIYERISKMAARKGCTPSQLALAWVHHQGDDVSPIPGTTRTEHFNENIGALSVKLTPEEMTELSDLADAVEGERNVFMKSTWKYADTPLVYEPNQPSLSYERV</sequence>
<dbReference type="InterPro" id="IPR050791">
    <property type="entry name" value="Aldo-Keto_reductase"/>
</dbReference>
<gene>
    <name evidence="4" type="ORF">Sango_3003300</name>
</gene>
<reference evidence="4" key="1">
    <citation type="submission" date="2020-06" db="EMBL/GenBank/DDBJ databases">
        <authorList>
            <person name="Li T."/>
            <person name="Hu X."/>
            <person name="Zhang T."/>
            <person name="Song X."/>
            <person name="Zhang H."/>
            <person name="Dai N."/>
            <person name="Sheng W."/>
            <person name="Hou X."/>
            <person name="Wei L."/>
        </authorList>
    </citation>
    <scope>NUCLEOTIDE SEQUENCE</scope>
    <source>
        <strain evidence="4">K16</strain>
        <tissue evidence="4">Leaf</tissue>
    </source>
</reference>
<evidence type="ECO:0000313" key="4">
    <source>
        <dbReference type="EMBL" id="KAK4381064.1"/>
    </source>
</evidence>
<keyword evidence="1" id="KW-0521">NADP</keyword>
<comment type="caution">
    <text evidence="4">The sequence shown here is derived from an EMBL/GenBank/DDBJ whole genome shotgun (WGS) entry which is preliminary data.</text>
</comment>
<proteinExistence type="predicted"/>
<dbReference type="InterPro" id="IPR020471">
    <property type="entry name" value="AKR"/>
</dbReference>
<dbReference type="Pfam" id="PF00248">
    <property type="entry name" value="Aldo_ket_red"/>
    <property type="match status" value="1"/>
</dbReference>
<dbReference type="AlphaFoldDB" id="A0AAE1T3P9"/>
<dbReference type="GO" id="GO:0005737">
    <property type="term" value="C:cytoplasm"/>
    <property type="evidence" value="ECO:0007669"/>
    <property type="project" value="TreeGrafter"/>
</dbReference>
<evidence type="ECO:0000313" key="5">
    <source>
        <dbReference type="Proteomes" id="UP001289374"/>
    </source>
</evidence>
<dbReference type="PRINTS" id="PR00069">
    <property type="entry name" value="ALDKETRDTASE"/>
</dbReference>
<dbReference type="SUPFAM" id="SSF51430">
    <property type="entry name" value="NAD(P)-linked oxidoreductase"/>
    <property type="match status" value="1"/>
</dbReference>
<dbReference type="PANTHER" id="PTHR43625">
    <property type="entry name" value="AFLATOXIN B1 ALDEHYDE REDUCTASE"/>
    <property type="match status" value="1"/>
</dbReference>
<evidence type="ECO:0000256" key="2">
    <source>
        <dbReference type="ARBA" id="ARBA00023002"/>
    </source>
</evidence>
<accession>A0AAE1T3P9</accession>